<reference evidence="1 2" key="1">
    <citation type="submission" date="2013-03" db="EMBL/GenBank/DDBJ databases">
        <authorList>
            <person name="Le V."/>
        </authorList>
    </citation>
    <scope>NUCLEOTIDE SEQUENCE [LARGE SCALE GENOMIC DNA]</scope>
    <source>
        <strain evidence="1 2">BiD32</strain>
    </source>
</reference>
<dbReference type="EMBL" id="CAVK010000077">
    <property type="protein sequence ID" value="CCW17398.1"/>
    <property type="molecule type" value="Genomic_DNA"/>
</dbReference>
<comment type="caution">
    <text evidence="1">The sequence shown here is derived from an EMBL/GenBank/DDBJ whole genome shotgun (WGS) entry which is preliminary data.</text>
</comment>
<gene>
    <name evidence="1" type="ORF">EBBID32_17370</name>
</gene>
<evidence type="ECO:0000313" key="2">
    <source>
        <dbReference type="Proteomes" id="UP000013201"/>
    </source>
</evidence>
<evidence type="ECO:0000313" key="1">
    <source>
        <dbReference type="EMBL" id="CCW17398.1"/>
    </source>
</evidence>
<dbReference type="Proteomes" id="UP000013201">
    <property type="component" value="Unassembled WGS sequence"/>
</dbReference>
<name>N1MPL4_9SPHN</name>
<dbReference type="AlphaFoldDB" id="N1MPL4"/>
<protein>
    <submittedName>
        <fullName evidence="1">Uncharacterized protein</fullName>
    </submittedName>
</protein>
<sequence>MAVGNAIEQCEHLCGRRDGIEDFGERWGGGHVGLGIGQRGGGR</sequence>
<reference evidence="2" key="2">
    <citation type="submission" date="2013-04" db="EMBL/GenBank/DDBJ databases">
        <title>Bisphenol A degrading Sphingobium sp. strain BiD32.</title>
        <authorList>
            <person name="Nielsen J.L."/>
            <person name="Zhou N.A."/>
            <person name="Kjeldal H."/>
        </authorList>
    </citation>
    <scope>NUCLEOTIDE SEQUENCE [LARGE SCALE GENOMIC DNA]</scope>
    <source>
        <strain evidence="2">BiD32</strain>
    </source>
</reference>
<proteinExistence type="predicted"/>
<accession>N1MPL4</accession>
<organism evidence="1 2">
    <name type="scientific">Sphingobium indicum BiD32</name>
    <dbReference type="NCBI Taxonomy" id="1301087"/>
    <lineage>
        <taxon>Bacteria</taxon>
        <taxon>Pseudomonadati</taxon>
        <taxon>Pseudomonadota</taxon>
        <taxon>Alphaproteobacteria</taxon>
        <taxon>Sphingomonadales</taxon>
        <taxon>Sphingomonadaceae</taxon>
        <taxon>Sphingobium</taxon>
    </lineage>
</organism>
<keyword evidence="2" id="KW-1185">Reference proteome</keyword>